<comment type="caution">
    <text evidence="6">The sequence shown here is derived from an EMBL/GenBank/DDBJ whole genome shotgun (WGS) entry which is preliminary data.</text>
</comment>
<dbReference type="Pfam" id="PF13416">
    <property type="entry name" value="SBP_bac_8"/>
    <property type="match status" value="1"/>
</dbReference>
<comment type="subcellular location">
    <subcellularLocation>
        <location evidence="1">Periplasm</location>
    </subcellularLocation>
</comment>
<feature type="signal peptide" evidence="5">
    <location>
        <begin position="1"/>
        <end position="23"/>
    </location>
</feature>
<dbReference type="PANTHER" id="PTHR30222">
    <property type="entry name" value="SPERMIDINE/PUTRESCINE-BINDING PERIPLASMIC PROTEIN"/>
    <property type="match status" value="1"/>
</dbReference>
<evidence type="ECO:0000313" key="6">
    <source>
        <dbReference type="EMBL" id="GAA0373653.1"/>
    </source>
</evidence>
<dbReference type="InterPro" id="IPR006059">
    <property type="entry name" value="SBP"/>
</dbReference>
<accession>A0ABP3HMY2</accession>
<gene>
    <name evidence="6" type="ORF">GCM10010319_60130</name>
</gene>
<dbReference type="PRINTS" id="PR00909">
    <property type="entry name" value="SPERMDNBNDNG"/>
</dbReference>
<protein>
    <submittedName>
        <fullName evidence="6">Spermidine/putrescine ABC transporter substrate-binding protein</fullName>
    </submittedName>
</protein>
<evidence type="ECO:0000256" key="5">
    <source>
        <dbReference type="SAM" id="SignalP"/>
    </source>
</evidence>
<dbReference type="InterPro" id="IPR001188">
    <property type="entry name" value="Sperm_putr-bd"/>
</dbReference>
<proteinExistence type="predicted"/>
<name>A0ABP3HMY2_9ACTN</name>
<dbReference type="PROSITE" id="PS51318">
    <property type="entry name" value="TAT"/>
    <property type="match status" value="1"/>
</dbReference>
<dbReference type="PROSITE" id="PS51257">
    <property type="entry name" value="PROKAR_LIPOPROTEIN"/>
    <property type="match status" value="1"/>
</dbReference>
<evidence type="ECO:0000256" key="2">
    <source>
        <dbReference type="ARBA" id="ARBA00022448"/>
    </source>
</evidence>
<dbReference type="InterPro" id="IPR006311">
    <property type="entry name" value="TAT_signal"/>
</dbReference>
<dbReference type="EMBL" id="BAAABW010000029">
    <property type="protein sequence ID" value="GAA0373653.1"/>
    <property type="molecule type" value="Genomic_DNA"/>
</dbReference>
<keyword evidence="3 5" id="KW-0732">Signal</keyword>
<evidence type="ECO:0000256" key="1">
    <source>
        <dbReference type="ARBA" id="ARBA00004418"/>
    </source>
</evidence>
<sequence>MKTLSRRSLLRALGAGAGAAALAGCGVPAAYVQPGDRAAQDRSGSDKRLVFANWPLYIDTDEKDPQRRPTLEGFEKSSGISVKYTEEINDNDEFFGKISPALMNHQATGRDLVVVSDWMCARYVRLGWVQEMDRSRQPNVDRRLDPLLRKPSFDPGRLHSVPWQSGITGIAYNRKKLGREIRHTSELWKDDLRGRVTLLAGMDEAFSLLMQGNGADVTRWTADDFHTMTDQLRRLVRKRHIRRFTGNDYIKDLSSGDVLACQAYSGDIIQLQADNPDIEFVVPEEGAELWAESLMIPNLARHKRNAEDLIDYYYRPEVAARLAAAVNYVCPVPAARDVLAASEDKDLAALAENPLIFPSEEMRKRLATARDMTARERPGFTKEWNEIVGL</sequence>
<keyword evidence="4" id="KW-0574">Periplasm</keyword>
<dbReference type="Gene3D" id="3.40.190.10">
    <property type="entry name" value="Periplasmic binding protein-like II"/>
    <property type="match status" value="2"/>
</dbReference>
<keyword evidence="2" id="KW-0813">Transport</keyword>
<keyword evidence="7" id="KW-1185">Reference proteome</keyword>
<evidence type="ECO:0000256" key="3">
    <source>
        <dbReference type="ARBA" id="ARBA00022729"/>
    </source>
</evidence>
<organism evidence="6 7">
    <name type="scientific">Streptomyces blastmyceticus</name>
    <dbReference type="NCBI Taxonomy" id="68180"/>
    <lineage>
        <taxon>Bacteria</taxon>
        <taxon>Bacillati</taxon>
        <taxon>Actinomycetota</taxon>
        <taxon>Actinomycetes</taxon>
        <taxon>Kitasatosporales</taxon>
        <taxon>Streptomycetaceae</taxon>
        <taxon>Streptomyces</taxon>
    </lineage>
</organism>
<evidence type="ECO:0000313" key="7">
    <source>
        <dbReference type="Proteomes" id="UP001500063"/>
    </source>
</evidence>
<dbReference type="PANTHER" id="PTHR30222:SF17">
    <property type="entry name" value="SPERMIDINE_PUTRESCINE-BINDING PERIPLASMIC PROTEIN"/>
    <property type="match status" value="1"/>
</dbReference>
<evidence type="ECO:0000256" key="4">
    <source>
        <dbReference type="ARBA" id="ARBA00022764"/>
    </source>
</evidence>
<feature type="chain" id="PRO_5047161008" evidence="5">
    <location>
        <begin position="24"/>
        <end position="390"/>
    </location>
</feature>
<dbReference type="Proteomes" id="UP001500063">
    <property type="component" value="Unassembled WGS sequence"/>
</dbReference>
<reference evidence="7" key="1">
    <citation type="journal article" date="2019" name="Int. J. Syst. Evol. Microbiol.">
        <title>The Global Catalogue of Microorganisms (GCM) 10K type strain sequencing project: providing services to taxonomists for standard genome sequencing and annotation.</title>
        <authorList>
            <consortium name="The Broad Institute Genomics Platform"/>
            <consortium name="The Broad Institute Genome Sequencing Center for Infectious Disease"/>
            <person name="Wu L."/>
            <person name="Ma J."/>
        </authorList>
    </citation>
    <scope>NUCLEOTIDE SEQUENCE [LARGE SCALE GENOMIC DNA]</scope>
    <source>
        <strain evidence="7">JCM 4565</strain>
    </source>
</reference>
<dbReference type="CDD" id="cd13590">
    <property type="entry name" value="PBP2_PotD_PotF_like"/>
    <property type="match status" value="1"/>
</dbReference>
<dbReference type="SUPFAM" id="SSF53850">
    <property type="entry name" value="Periplasmic binding protein-like II"/>
    <property type="match status" value="1"/>
</dbReference>